<organism evidence="2 3">
    <name type="scientific">Clostridium acetobutylicum (strain ATCC 824 / DSM 792 / JCM 1419 / IAM 19013 / LMG 5710 / NBRC 13948 / NRRL B-527 / VKM B-1787 / 2291 / W)</name>
    <dbReference type="NCBI Taxonomy" id="272562"/>
    <lineage>
        <taxon>Bacteria</taxon>
        <taxon>Bacillati</taxon>
        <taxon>Bacillota</taxon>
        <taxon>Clostridia</taxon>
        <taxon>Eubacteriales</taxon>
        <taxon>Clostridiaceae</taxon>
        <taxon>Clostridium</taxon>
    </lineage>
</organism>
<feature type="signal peptide" evidence="1">
    <location>
        <begin position="1"/>
        <end position="20"/>
    </location>
</feature>
<proteinExistence type="predicted"/>
<evidence type="ECO:0000313" key="2">
    <source>
        <dbReference type="EMBL" id="AAK78818.1"/>
    </source>
</evidence>
<evidence type="ECO:0008006" key="4">
    <source>
        <dbReference type="Google" id="ProtNLM"/>
    </source>
</evidence>
<keyword evidence="1" id="KW-0732">Signal</keyword>
<evidence type="ECO:0000256" key="1">
    <source>
        <dbReference type="SAM" id="SignalP"/>
    </source>
</evidence>
<feature type="chain" id="PRO_5038783251" description="Lipoprotein" evidence="1">
    <location>
        <begin position="21"/>
        <end position="119"/>
    </location>
</feature>
<dbReference type="eggNOG" id="ENOG50325IQ">
    <property type="taxonomic scope" value="Bacteria"/>
</dbReference>
<protein>
    <recommendedName>
        <fullName evidence="4">Lipoprotein</fullName>
    </recommendedName>
</protein>
<dbReference type="PIR" id="G97003">
    <property type="entry name" value="G97003"/>
</dbReference>
<dbReference type="AlphaFoldDB" id="Q97KS4"/>
<dbReference type="Proteomes" id="UP000000814">
    <property type="component" value="Chromosome"/>
</dbReference>
<accession>Q97KS4</accession>
<dbReference type="STRING" id="272562.CA_C0842"/>
<reference evidence="2 3" key="1">
    <citation type="journal article" date="2001" name="J. Bacteriol.">
        <title>Genome sequence and comparative analysis of the solvent-producing bacterium Clostridium acetobutylicum.</title>
        <authorList>
            <person name="Nolling J."/>
            <person name="Breton G."/>
            <person name="Omelchenko M.V."/>
            <person name="Makarova K.S."/>
            <person name="Zeng Q."/>
            <person name="Gibson R."/>
            <person name="Lee H.M."/>
            <person name="Dubois J."/>
            <person name="Qiu D."/>
            <person name="Hitti J."/>
            <person name="Wolf Y.I."/>
            <person name="Tatusov R.L."/>
            <person name="Sabathe F."/>
            <person name="Doucette-Stamm L."/>
            <person name="Soucaille P."/>
            <person name="Daly M.J."/>
            <person name="Bennett G.N."/>
            <person name="Koonin E.V."/>
            <person name="Smith D.R."/>
        </authorList>
    </citation>
    <scope>NUCLEOTIDE SEQUENCE [LARGE SCALE GENOMIC DNA]</scope>
    <source>
        <strain evidence="3">ATCC 824 / DSM 792 / JCM 1419 / LMG 5710 / VKM B-1787</strain>
    </source>
</reference>
<name>Q97KS4_CLOAB</name>
<dbReference type="GeneID" id="44997352"/>
<dbReference type="PROSITE" id="PS51257">
    <property type="entry name" value="PROKAR_LIPOPROTEIN"/>
    <property type="match status" value="1"/>
</dbReference>
<dbReference type="EMBL" id="AE001437">
    <property type="protein sequence ID" value="AAK78818.1"/>
    <property type="molecule type" value="Genomic_DNA"/>
</dbReference>
<gene>
    <name evidence="2" type="ordered locus">CA_C0842</name>
</gene>
<dbReference type="RefSeq" id="WP_010964160.1">
    <property type="nucleotide sequence ID" value="NC_003030.1"/>
</dbReference>
<dbReference type="KEGG" id="cac:CA_C0842"/>
<sequence>MKKSIILIFLLILICAAVFTACQSNLAMLNKECNYAVTGKSKGSFTAKCGDEILIRYNSKVESGNLIIEITNNKGKIIRVFKTNIKGSDKITVKETGKYVLDAAYSKFKGKISVNVQRK</sequence>
<keyword evidence="3" id="KW-1185">Reference proteome</keyword>
<evidence type="ECO:0000313" key="3">
    <source>
        <dbReference type="Proteomes" id="UP000000814"/>
    </source>
</evidence>
<dbReference type="PATRIC" id="fig|272562.8.peg.1047"/>
<dbReference type="HOGENOM" id="CLU_159189_1_0_9"/>